<keyword evidence="3" id="KW-1185">Reference proteome</keyword>
<protein>
    <submittedName>
        <fullName evidence="2">Uncharacterized protein</fullName>
    </submittedName>
</protein>
<sequence length="316" mass="34620">MNLPGHSSGSRMKRGLGRRESGSLWTTLTLLRAWRRAQEVAGGDRPRHAPLQPPHARRSKMPTSRLRAMPLDAAASTPRCSTPPGRCFRAAAAFAPPFLHAAAASTPRRSTPPQPPRPHATSTRRLRVPLFDAAATSTPSQPPRPHCSMPLQLPSLVNHLRAMRLHVATVAAPHSTPPLQPAAAALQTLMGAVSIWIEMRWAGEEARGHSCDGSSRHGDGYSPQVPRRTTSREIDLQRPPSWRRQSSWAPSFRWRRLQSLGRCNLISGGSAGDRRYGTRAMSLDLVDCNITGLSYDFLELLQRDGEAASRTRSDGS</sequence>
<dbReference type="AlphaFoldDB" id="A0A8T0WMK9"/>
<dbReference type="Proteomes" id="UP000823388">
    <property type="component" value="Chromosome 2K"/>
</dbReference>
<evidence type="ECO:0000313" key="3">
    <source>
        <dbReference type="Proteomes" id="UP000823388"/>
    </source>
</evidence>
<feature type="compositionally biased region" description="Basic and acidic residues" evidence="1">
    <location>
        <begin position="207"/>
        <end position="219"/>
    </location>
</feature>
<feature type="region of interest" description="Disordered" evidence="1">
    <location>
        <begin position="207"/>
        <end position="242"/>
    </location>
</feature>
<dbReference type="EMBL" id="CM029039">
    <property type="protein sequence ID" value="KAG2645873.1"/>
    <property type="molecule type" value="Genomic_DNA"/>
</dbReference>
<feature type="region of interest" description="Disordered" evidence="1">
    <location>
        <begin position="103"/>
        <end position="126"/>
    </location>
</feature>
<evidence type="ECO:0000256" key="1">
    <source>
        <dbReference type="SAM" id="MobiDB-lite"/>
    </source>
</evidence>
<proteinExistence type="predicted"/>
<feature type="region of interest" description="Disordered" evidence="1">
    <location>
        <begin position="39"/>
        <end position="65"/>
    </location>
</feature>
<evidence type="ECO:0000313" key="2">
    <source>
        <dbReference type="EMBL" id="KAG2645873.1"/>
    </source>
</evidence>
<comment type="caution">
    <text evidence="2">The sequence shown here is derived from an EMBL/GenBank/DDBJ whole genome shotgun (WGS) entry which is preliminary data.</text>
</comment>
<name>A0A8T0WMK9_PANVG</name>
<gene>
    <name evidence="2" type="ORF">PVAP13_2KG463105</name>
</gene>
<accession>A0A8T0WMK9</accession>
<organism evidence="2 3">
    <name type="scientific">Panicum virgatum</name>
    <name type="common">Blackwell switchgrass</name>
    <dbReference type="NCBI Taxonomy" id="38727"/>
    <lineage>
        <taxon>Eukaryota</taxon>
        <taxon>Viridiplantae</taxon>
        <taxon>Streptophyta</taxon>
        <taxon>Embryophyta</taxon>
        <taxon>Tracheophyta</taxon>
        <taxon>Spermatophyta</taxon>
        <taxon>Magnoliopsida</taxon>
        <taxon>Liliopsida</taxon>
        <taxon>Poales</taxon>
        <taxon>Poaceae</taxon>
        <taxon>PACMAD clade</taxon>
        <taxon>Panicoideae</taxon>
        <taxon>Panicodae</taxon>
        <taxon>Paniceae</taxon>
        <taxon>Panicinae</taxon>
        <taxon>Panicum</taxon>
        <taxon>Panicum sect. Hiantes</taxon>
    </lineage>
</organism>
<feature type="region of interest" description="Disordered" evidence="1">
    <location>
        <begin position="1"/>
        <end position="21"/>
    </location>
</feature>
<reference evidence="2" key="1">
    <citation type="submission" date="2020-05" db="EMBL/GenBank/DDBJ databases">
        <title>WGS assembly of Panicum virgatum.</title>
        <authorList>
            <person name="Lovell J.T."/>
            <person name="Jenkins J."/>
            <person name="Shu S."/>
            <person name="Juenger T.E."/>
            <person name="Schmutz J."/>
        </authorList>
    </citation>
    <scope>NUCLEOTIDE SEQUENCE</scope>
    <source>
        <strain evidence="2">AP13</strain>
    </source>
</reference>
<feature type="compositionally biased region" description="Polar residues" evidence="1">
    <location>
        <begin position="1"/>
        <end position="10"/>
    </location>
</feature>